<dbReference type="Gene3D" id="3.40.309.10">
    <property type="entry name" value="Aldehyde Dehydrogenase, Chain A, domain 2"/>
    <property type="match status" value="1"/>
</dbReference>
<dbReference type="KEGG" id="nas:GCU68_18655"/>
<dbReference type="SUPFAM" id="SSF53720">
    <property type="entry name" value="ALDH-like"/>
    <property type="match status" value="1"/>
</dbReference>
<dbReference type="AlphaFoldDB" id="A0A5P9P8R1"/>
<dbReference type="InterPro" id="IPR016162">
    <property type="entry name" value="Ald_DH_N"/>
</dbReference>
<gene>
    <name evidence="5" type="ORF">GCU68_18655</name>
</gene>
<evidence type="ECO:0000256" key="3">
    <source>
        <dbReference type="RuleBase" id="RU003345"/>
    </source>
</evidence>
<keyword evidence="6" id="KW-1185">Reference proteome</keyword>
<comment type="similarity">
    <text evidence="3">Belongs to the aldehyde dehydrogenase family.</text>
</comment>
<evidence type="ECO:0000256" key="2">
    <source>
        <dbReference type="PROSITE-ProRule" id="PRU10007"/>
    </source>
</evidence>
<evidence type="ECO:0000313" key="5">
    <source>
        <dbReference type="EMBL" id="QFU84541.1"/>
    </source>
</evidence>
<dbReference type="InterPro" id="IPR016161">
    <property type="entry name" value="Ald_DH/histidinol_DH"/>
</dbReference>
<dbReference type="EMBL" id="CP045489">
    <property type="protein sequence ID" value="QFU84541.1"/>
    <property type="molecule type" value="Genomic_DNA"/>
</dbReference>
<reference evidence="5 6" key="1">
    <citation type="journal article" date="2007" name="Int. J. Syst. Evol. Microbiol.">
        <title>Natronorubrum sulfidifaciens sp. nov., an extremely haloalkaliphilic archaeon isolated from Aiding salt lake in Xin-Jiang, China.</title>
        <authorList>
            <person name="Cui H.L."/>
            <person name="Tohty D."/>
            <person name="Liu H.C."/>
            <person name="Liu S.J."/>
            <person name="Oren A."/>
            <person name="Zhou P.J."/>
        </authorList>
    </citation>
    <scope>NUCLEOTIDE SEQUENCE [LARGE SCALE GENOMIC DNA]</scope>
    <source>
        <strain evidence="5 6">7-3</strain>
        <plasmid evidence="5">unnamed1</plasmid>
    </source>
</reference>
<sequence length="503" mass="54976">MTAFDPFGRHIFADGTFRESESLESMNVIDPATEESVGTVAVCNSDEIEAIIEKAVEVQSAWGREPAGTRSAHLHDVADSIEADDFERIAKLMTSEHGKPYPESEGELANVAGIFRYYAEMARDEQGNVPGSTQAESFQFDRAFPYGVTVHIVPSNFPVLLTAWTVAASLAAGNAVIVKPSEQTPLSTLQFMKHFRELPDGLVSCLTGRGETAQAMIQSDGTDAVAFTGGVETGRKVSTSCADQLMPAVIEAGGNDPLLVTENAPMDVAVAGSTTAAFHLSGQVCTSAERFYVHDAVHDEFVDGLIEMTQELRVGNGFDSSEIGPLVSEAARDNVQRLVDDALEKGATLECGGRVPPDQETGWFYEPTVLTDVTPEMEIIREEVFGPIAPICRVESFEEAIAEANRSEFGLGASVFTTDLEEAMQAYESLEAGMVWINNPMIDNDAIPFGGWKHSGIGRELGRQGLDAFRQTKMGVIDWNPKVHDWWYPYPEEWFYDTDDQRF</sequence>
<dbReference type="PANTHER" id="PTHR11699">
    <property type="entry name" value="ALDEHYDE DEHYDROGENASE-RELATED"/>
    <property type="match status" value="1"/>
</dbReference>
<protein>
    <submittedName>
        <fullName evidence="5">Aldehyde dehydrogenase family protein</fullName>
    </submittedName>
</protein>
<accession>A0A5P9P8R1</accession>
<dbReference type="Proteomes" id="UP000326170">
    <property type="component" value="Plasmid unnamed1"/>
</dbReference>
<proteinExistence type="inferred from homology"/>
<evidence type="ECO:0000256" key="1">
    <source>
        <dbReference type="ARBA" id="ARBA00023002"/>
    </source>
</evidence>
<evidence type="ECO:0000259" key="4">
    <source>
        <dbReference type="Pfam" id="PF00171"/>
    </source>
</evidence>
<dbReference type="Gene3D" id="3.40.605.10">
    <property type="entry name" value="Aldehyde Dehydrogenase, Chain A, domain 1"/>
    <property type="match status" value="1"/>
</dbReference>
<geneLocation type="plasmid" evidence="5 6">
    <name>unnamed1</name>
</geneLocation>
<dbReference type="InterPro" id="IPR015590">
    <property type="entry name" value="Aldehyde_DH_dom"/>
</dbReference>
<dbReference type="FunFam" id="3.40.309.10:FF:000009">
    <property type="entry name" value="Aldehyde dehydrogenase A"/>
    <property type="match status" value="1"/>
</dbReference>
<dbReference type="OrthoDB" id="6342at2157"/>
<dbReference type="PROSITE" id="PS00687">
    <property type="entry name" value="ALDEHYDE_DEHYDR_GLU"/>
    <property type="match status" value="1"/>
</dbReference>
<dbReference type="RefSeq" id="WP_152944059.1">
    <property type="nucleotide sequence ID" value="NZ_CP045489.1"/>
</dbReference>
<dbReference type="GeneID" id="42303081"/>
<dbReference type="InterPro" id="IPR029510">
    <property type="entry name" value="Ald_DH_CS_GLU"/>
</dbReference>
<dbReference type="Pfam" id="PF00171">
    <property type="entry name" value="Aldedh"/>
    <property type="match status" value="1"/>
</dbReference>
<evidence type="ECO:0000313" key="6">
    <source>
        <dbReference type="Proteomes" id="UP000326170"/>
    </source>
</evidence>
<keyword evidence="5" id="KW-0614">Plasmid</keyword>
<dbReference type="GO" id="GO:0016620">
    <property type="term" value="F:oxidoreductase activity, acting on the aldehyde or oxo group of donors, NAD or NADP as acceptor"/>
    <property type="evidence" value="ECO:0007669"/>
    <property type="project" value="InterPro"/>
</dbReference>
<feature type="domain" description="Aldehyde dehydrogenase" evidence="4">
    <location>
        <begin position="17"/>
        <end position="473"/>
    </location>
</feature>
<keyword evidence="1 3" id="KW-0560">Oxidoreductase</keyword>
<feature type="active site" evidence="2">
    <location>
        <position position="251"/>
    </location>
</feature>
<organism evidence="5 6">
    <name type="scientific">Natronorubrum aibiense</name>
    <dbReference type="NCBI Taxonomy" id="348826"/>
    <lineage>
        <taxon>Archaea</taxon>
        <taxon>Methanobacteriati</taxon>
        <taxon>Methanobacteriota</taxon>
        <taxon>Stenosarchaea group</taxon>
        <taxon>Halobacteria</taxon>
        <taxon>Halobacteriales</taxon>
        <taxon>Natrialbaceae</taxon>
        <taxon>Natronorubrum</taxon>
    </lineage>
</organism>
<dbReference type="InterPro" id="IPR016163">
    <property type="entry name" value="Ald_DH_C"/>
</dbReference>
<name>A0A5P9P8R1_9EURY</name>